<proteinExistence type="inferred from homology"/>
<evidence type="ECO:0000256" key="14">
    <source>
        <dbReference type="HAMAP-Rule" id="MF_03133"/>
    </source>
</evidence>
<evidence type="ECO:0000256" key="7">
    <source>
        <dbReference type="ARBA" id="ARBA00022833"/>
    </source>
</evidence>
<name>A0A7J6L0X0_PEROL</name>
<keyword evidence="10 14" id="KW-0648">Protein biosynthesis</keyword>
<dbReference type="EC" id="6.1.1.7" evidence="14"/>
<dbReference type="Gene3D" id="3.10.310.40">
    <property type="match status" value="1"/>
</dbReference>
<keyword evidence="5 14" id="KW-0479">Metal-binding</keyword>
<organism evidence="19 20">
    <name type="scientific">Perkinsus olseni</name>
    <name type="common">Perkinsus atlanticus</name>
    <dbReference type="NCBI Taxonomy" id="32597"/>
    <lineage>
        <taxon>Eukaryota</taxon>
        <taxon>Sar</taxon>
        <taxon>Alveolata</taxon>
        <taxon>Perkinsozoa</taxon>
        <taxon>Perkinsea</taxon>
        <taxon>Perkinsida</taxon>
        <taxon>Perkinsidae</taxon>
        <taxon>Perkinsus</taxon>
    </lineage>
</organism>
<keyword evidence="9 14" id="KW-0694">RNA-binding</keyword>
<dbReference type="SUPFAM" id="SSF55681">
    <property type="entry name" value="Class II aaRS and biotin synthetases"/>
    <property type="match status" value="1"/>
</dbReference>
<dbReference type="InterPro" id="IPR036390">
    <property type="entry name" value="WH_DNA-bd_sf"/>
</dbReference>
<evidence type="ECO:0000256" key="13">
    <source>
        <dbReference type="ARBA" id="ARBA00048300"/>
    </source>
</evidence>
<keyword evidence="8 14" id="KW-0067">ATP-binding</keyword>
<dbReference type="InterPro" id="IPR002318">
    <property type="entry name" value="Ala-tRNA-lgiase_IIc"/>
</dbReference>
<comment type="subunit">
    <text evidence="14">Monomer.</text>
</comment>
<feature type="binding site" evidence="14">
    <location>
        <position position="631"/>
    </location>
    <ligand>
        <name>Zn(2+)</name>
        <dbReference type="ChEBI" id="CHEBI:29105"/>
    </ligand>
</feature>
<dbReference type="InterPro" id="IPR040773">
    <property type="entry name" value="Rpn6_N"/>
</dbReference>
<evidence type="ECO:0000256" key="12">
    <source>
        <dbReference type="ARBA" id="ARBA00023146"/>
    </source>
</evidence>
<evidence type="ECO:0000256" key="4">
    <source>
        <dbReference type="ARBA" id="ARBA00022598"/>
    </source>
</evidence>
<dbReference type="GO" id="GO:0002161">
    <property type="term" value="F:aminoacyl-tRNA deacylase activity"/>
    <property type="evidence" value="ECO:0007669"/>
    <property type="project" value="TreeGrafter"/>
</dbReference>
<feature type="domain" description="Alanyl-transfer RNA synthetases family profile" evidence="18">
    <location>
        <begin position="13"/>
        <end position="783"/>
    </location>
</feature>
<evidence type="ECO:0000313" key="19">
    <source>
        <dbReference type="EMBL" id="KAF4652817.1"/>
    </source>
</evidence>
<dbReference type="PANTHER" id="PTHR11777:SF9">
    <property type="entry name" value="ALANINE--TRNA LIGASE, CYTOPLASMIC"/>
    <property type="match status" value="1"/>
</dbReference>
<dbReference type="OrthoDB" id="2423964at2759"/>
<evidence type="ECO:0000259" key="17">
    <source>
        <dbReference type="PROSITE" id="PS50250"/>
    </source>
</evidence>
<reference evidence="19 20" key="1">
    <citation type="submission" date="2020-04" db="EMBL/GenBank/DDBJ databases">
        <title>Perkinsus olseni comparative genomics.</title>
        <authorList>
            <person name="Bogema D.R."/>
        </authorList>
    </citation>
    <scope>NUCLEOTIDE SEQUENCE [LARGE SCALE GENOMIC DNA]</scope>
    <source>
        <strain evidence="19">ATCC PRA-179</strain>
    </source>
</reference>
<dbReference type="EMBL" id="JABAHT010000682">
    <property type="protein sequence ID" value="KAF4652817.1"/>
    <property type="molecule type" value="Genomic_DNA"/>
</dbReference>
<dbReference type="GO" id="GO:0005739">
    <property type="term" value="C:mitochondrion"/>
    <property type="evidence" value="ECO:0007669"/>
    <property type="project" value="UniProtKB-SubCell"/>
</dbReference>
<feature type="binding site" evidence="14">
    <location>
        <position position="750"/>
    </location>
    <ligand>
        <name>Zn(2+)</name>
        <dbReference type="ChEBI" id="CHEBI:29105"/>
    </ligand>
</feature>
<dbReference type="GO" id="GO:0005524">
    <property type="term" value="F:ATP binding"/>
    <property type="evidence" value="ECO:0007669"/>
    <property type="project" value="UniProtKB-UniRule"/>
</dbReference>
<evidence type="ECO:0000259" key="18">
    <source>
        <dbReference type="PROSITE" id="PS50860"/>
    </source>
</evidence>
<evidence type="ECO:0000256" key="16">
    <source>
        <dbReference type="SAM" id="MobiDB-lite"/>
    </source>
</evidence>
<keyword evidence="11" id="KW-0647">Proteasome</keyword>
<feature type="binding site" evidence="14">
    <location>
        <position position="746"/>
    </location>
    <ligand>
        <name>Zn(2+)</name>
        <dbReference type="ChEBI" id="CHEBI:29105"/>
    </ligand>
</feature>
<comment type="subcellular location">
    <subcellularLocation>
        <location evidence="14">Mitochondrion</location>
    </subcellularLocation>
    <subcellularLocation>
        <location evidence="14">Cytoplasm</location>
    </subcellularLocation>
</comment>
<dbReference type="NCBIfam" id="TIGR00344">
    <property type="entry name" value="alaS"/>
    <property type="match status" value="1"/>
</dbReference>
<comment type="domain">
    <text evidence="14">Consists of three domains; the N-terminal catalytic domain, the editing domain and the C-terminal C-Ala domain. The editing domain removes incorrectly charged amino acids, while the C-Ala domain, along with tRNA(Ala), serves as a bridge to cooperatively bring together the editing and aminoacylation centers thus stimulating deacylation of misacylated tRNAs.</text>
</comment>
<dbReference type="Pfam" id="PF18055">
    <property type="entry name" value="RPN6_N"/>
    <property type="match status" value="1"/>
</dbReference>
<evidence type="ECO:0000256" key="2">
    <source>
        <dbReference type="ARBA" id="ARBA00008429"/>
    </source>
</evidence>
<dbReference type="Proteomes" id="UP000570595">
    <property type="component" value="Unassembled WGS sequence"/>
</dbReference>
<dbReference type="Pfam" id="PF01399">
    <property type="entry name" value="PCI"/>
    <property type="match status" value="1"/>
</dbReference>
<dbReference type="GO" id="GO:0070143">
    <property type="term" value="P:mitochondrial alanyl-tRNA aminoacylation"/>
    <property type="evidence" value="ECO:0007669"/>
    <property type="project" value="UniProtKB-UniRule"/>
</dbReference>
<keyword evidence="4 14" id="KW-0436">Ligase</keyword>
<dbReference type="SMART" id="SM00753">
    <property type="entry name" value="PAM"/>
    <property type="match status" value="1"/>
</dbReference>
<feature type="domain" description="PCI" evidence="17">
    <location>
        <begin position="1272"/>
        <end position="1443"/>
    </location>
</feature>
<dbReference type="InterPro" id="IPR036703">
    <property type="entry name" value="MOB_kinase_act_sf"/>
</dbReference>
<dbReference type="SMART" id="SM00088">
    <property type="entry name" value="PINT"/>
    <property type="match status" value="1"/>
</dbReference>
<keyword evidence="6 14" id="KW-0547">Nucleotide-binding</keyword>
<dbReference type="GO" id="GO:0000049">
    <property type="term" value="F:tRNA binding"/>
    <property type="evidence" value="ECO:0007669"/>
    <property type="project" value="UniProtKB-KW"/>
</dbReference>
<accession>A0A7J6L0X0</accession>
<dbReference type="FunFam" id="3.30.930.10:FF:000011">
    <property type="entry name" value="Alanine--tRNA ligase, cytoplasmic"/>
    <property type="match status" value="1"/>
</dbReference>
<dbReference type="InterPro" id="IPR023033">
    <property type="entry name" value="Ala_tRNA_ligase_euk/bac"/>
</dbReference>
<keyword evidence="7 14" id="KW-0862">Zinc</keyword>
<evidence type="ECO:0000256" key="9">
    <source>
        <dbReference type="ARBA" id="ARBA00022884"/>
    </source>
</evidence>
<dbReference type="SUPFAM" id="SSF50447">
    <property type="entry name" value="Translation proteins"/>
    <property type="match status" value="1"/>
</dbReference>
<comment type="function">
    <text evidence="14">Catalyzes the attachment of alanine to tRNA(Ala) in a two-step reaction: alanine is first activated by ATP to form Ala-AMP and then transferred to the acceptor end of tRNA(Ala). Also edits incorrectly charged tRNA(Ala) via its editing domain.</text>
</comment>
<dbReference type="Pfam" id="PF02272">
    <property type="entry name" value="DHHA1"/>
    <property type="match status" value="1"/>
</dbReference>
<evidence type="ECO:0000256" key="5">
    <source>
        <dbReference type="ARBA" id="ARBA00022723"/>
    </source>
</evidence>
<evidence type="ECO:0000256" key="8">
    <source>
        <dbReference type="ARBA" id="ARBA00022840"/>
    </source>
</evidence>
<keyword evidence="12 14" id="KW-0030">Aminoacyl-tRNA synthetase</keyword>
<dbReference type="HAMAP" id="MF_00036_B">
    <property type="entry name" value="Ala_tRNA_synth_B"/>
    <property type="match status" value="1"/>
</dbReference>
<dbReference type="InterPro" id="IPR018163">
    <property type="entry name" value="Thr/Ala-tRNA-synth_IIc_edit"/>
</dbReference>
<evidence type="ECO:0000256" key="10">
    <source>
        <dbReference type="ARBA" id="ARBA00022917"/>
    </source>
</evidence>
<dbReference type="Gene3D" id="2.40.30.130">
    <property type="match status" value="1"/>
</dbReference>
<evidence type="ECO:0000256" key="11">
    <source>
        <dbReference type="ARBA" id="ARBA00022942"/>
    </source>
</evidence>
<dbReference type="Gene3D" id="1.20.140.30">
    <property type="entry name" value="MOB kinase activator"/>
    <property type="match status" value="1"/>
</dbReference>
<dbReference type="FunFam" id="3.30.980.10:FF:000004">
    <property type="entry name" value="Alanine--tRNA ligase, cytoplasmic"/>
    <property type="match status" value="1"/>
</dbReference>
<dbReference type="InterPro" id="IPR050058">
    <property type="entry name" value="Ala-tRNA_ligase"/>
</dbReference>
<keyword evidence="15" id="KW-0175">Coiled coil</keyword>
<evidence type="ECO:0000256" key="15">
    <source>
        <dbReference type="SAM" id="Coils"/>
    </source>
</evidence>
<dbReference type="Gene3D" id="3.30.980.10">
    <property type="entry name" value="Threonyl-trna Synthetase, Chain A, domain 2"/>
    <property type="match status" value="1"/>
</dbReference>
<dbReference type="SUPFAM" id="SSF55186">
    <property type="entry name" value="ThrRS/AlaRS common domain"/>
    <property type="match status" value="1"/>
</dbReference>
<dbReference type="InterPro" id="IPR009000">
    <property type="entry name" value="Transl_B-barrel_sf"/>
</dbReference>
<evidence type="ECO:0000256" key="6">
    <source>
        <dbReference type="ARBA" id="ARBA00022741"/>
    </source>
</evidence>
<dbReference type="SUPFAM" id="SSF46785">
    <property type="entry name" value="Winged helix' DNA-binding domain"/>
    <property type="match status" value="1"/>
</dbReference>
<keyword evidence="3 14" id="KW-0820">tRNA-binding</keyword>
<feature type="region of interest" description="Disordered" evidence="16">
    <location>
        <begin position="1722"/>
        <end position="1775"/>
    </location>
</feature>
<dbReference type="InterPro" id="IPR045864">
    <property type="entry name" value="aa-tRNA-synth_II/BPL/LPL"/>
</dbReference>
<comment type="similarity">
    <text evidence="2">Belongs to the class-II aminoacyl-tRNA synthetase family. Alax-L subfamily.</text>
</comment>
<dbReference type="PROSITE" id="PS50250">
    <property type="entry name" value="PCI"/>
    <property type="match status" value="1"/>
</dbReference>
<dbReference type="GO" id="GO:0008270">
    <property type="term" value="F:zinc ion binding"/>
    <property type="evidence" value="ECO:0007669"/>
    <property type="project" value="UniProtKB-UniRule"/>
</dbReference>
<dbReference type="InterPro" id="IPR018164">
    <property type="entry name" value="Ala-tRNA-synth_IIc_N"/>
</dbReference>
<dbReference type="Gene3D" id="1.25.40.570">
    <property type="match status" value="1"/>
</dbReference>
<dbReference type="FunFam" id="3.10.310.40:FF:000001">
    <property type="entry name" value="Alanine--tRNA ligase"/>
    <property type="match status" value="1"/>
</dbReference>
<dbReference type="InterPro" id="IPR000717">
    <property type="entry name" value="PCI_dom"/>
</dbReference>
<feature type="coiled-coil region" evidence="15">
    <location>
        <begin position="1175"/>
        <end position="1202"/>
    </location>
</feature>
<comment type="similarity">
    <text evidence="1">Belongs to the proteasome subunit S9 family.</text>
</comment>
<dbReference type="InterPro" id="IPR018165">
    <property type="entry name" value="Ala-tRNA-synth_IIc_core"/>
</dbReference>
<dbReference type="CDD" id="cd00673">
    <property type="entry name" value="AlaRS_core"/>
    <property type="match status" value="1"/>
</dbReference>
<dbReference type="SUPFAM" id="SSF101152">
    <property type="entry name" value="Mob1/phocein"/>
    <property type="match status" value="1"/>
</dbReference>
<dbReference type="Pfam" id="PF18503">
    <property type="entry name" value="RPN6_C_helix"/>
    <property type="match status" value="1"/>
</dbReference>
<feature type="compositionally biased region" description="Low complexity" evidence="16">
    <location>
        <begin position="1722"/>
        <end position="1747"/>
    </location>
</feature>
<feature type="binding site" evidence="14">
    <location>
        <position position="627"/>
    </location>
    <ligand>
        <name>Zn(2+)</name>
        <dbReference type="ChEBI" id="CHEBI:29105"/>
    </ligand>
</feature>
<dbReference type="GO" id="GO:0000502">
    <property type="term" value="C:proteasome complex"/>
    <property type="evidence" value="ECO:0007669"/>
    <property type="project" value="UniProtKB-KW"/>
</dbReference>
<evidence type="ECO:0000313" key="20">
    <source>
        <dbReference type="Proteomes" id="UP000570595"/>
    </source>
</evidence>
<keyword evidence="14" id="KW-0963">Cytoplasm</keyword>
<evidence type="ECO:0000256" key="3">
    <source>
        <dbReference type="ARBA" id="ARBA00022555"/>
    </source>
</evidence>
<dbReference type="InterPro" id="IPR012947">
    <property type="entry name" value="tRNA_SAD"/>
</dbReference>
<comment type="cofactor">
    <cofactor evidence="14">
        <name>Zn(2+)</name>
        <dbReference type="ChEBI" id="CHEBI:29105"/>
    </cofactor>
    <text evidence="14">Binds 1 zinc ion per subunit.</text>
</comment>
<evidence type="ECO:0000256" key="1">
    <source>
        <dbReference type="ARBA" id="ARBA00007454"/>
    </source>
</evidence>
<dbReference type="SMART" id="SM00863">
    <property type="entry name" value="tRNA_SAD"/>
    <property type="match status" value="1"/>
</dbReference>
<dbReference type="InterPro" id="IPR003156">
    <property type="entry name" value="DHHA1_dom"/>
</dbReference>
<comment type="catalytic activity">
    <reaction evidence="13 14">
        <text>tRNA(Ala) + L-alanine + ATP = L-alanyl-tRNA(Ala) + AMP + diphosphate</text>
        <dbReference type="Rhea" id="RHEA:12540"/>
        <dbReference type="Rhea" id="RHEA-COMP:9657"/>
        <dbReference type="Rhea" id="RHEA-COMP:9923"/>
        <dbReference type="ChEBI" id="CHEBI:30616"/>
        <dbReference type="ChEBI" id="CHEBI:33019"/>
        <dbReference type="ChEBI" id="CHEBI:57972"/>
        <dbReference type="ChEBI" id="CHEBI:78442"/>
        <dbReference type="ChEBI" id="CHEBI:78497"/>
        <dbReference type="ChEBI" id="CHEBI:456215"/>
        <dbReference type="EC" id="6.1.1.7"/>
    </reaction>
</comment>
<dbReference type="InterPro" id="IPR040780">
    <property type="entry name" value="Rpn6_C_helix"/>
</dbReference>
<comment type="caution">
    <text evidence="19">The sequence shown here is derived from an EMBL/GenBank/DDBJ whole genome shotgun (WGS) entry which is preliminary data.</text>
</comment>
<dbReference type="SUPFAM" id="SSF101353">
    <property type="entry name" value="Putative anticodon-binding domain of alanyl-tRNA synthetase (AlaRS)"/>
    <property type="match status" value="1"/>
</dbReference>
<dbReference type="Pfam" id="PF01411">
    <property type="entry name" value="tRNA-synt_2c"/>
    <property type="match status" value="1"/>
</dbReference>
<feature type="coiled-coil region" evidence="15">
    <location>
        <begin position="813"/>
        <end position="903"/>
    </location>
</feature>
<gene>
    <name evidence="19" type="ORF">FOZ61_009404</name>
</gene>
<dbReference type="SMART" id="SM01388">
    <property type="entry name" value="Mob1_phocein"/>
    <property type="match status" value="1"/>
</dbReference>
<dbReference type="Pfam" id="PF07973">
    <property type="entry name" value="tRNA_SAD"/>
    <property type="match status" value="1"/>
</dbReference>
<dbReference type="Pfam" id="PF03637">
    <property type="entry name" value="Mob1_phocein"/>
    <property type="match status" value="1"/>
</dbReference>
<dbReference type="InterPro" id="IPR018162">
    <property type="entry name" value="Ala-tRNA-ligase_IIc_anticod-bd"/>
</dbReference>
<dbReference type="PROSITE" id="PS50860">
    <property type="entry name" value="AA_TRNA_LIGASE_II_ALA"/>
    <property type="match status" value="1"/>
</dbReference>
<dbReference type="PRINTS" id="PR00980">
    <property type="entry name" value="TRNASYNTHALA"/>
</dbReference>
<dbReference type="InterPro" id="IPR005301">
    <property type="entry name" value="MOB_kinase_act_fam"/>
</dbReference>
<dbReference type="Gene3D" id="3.30.930.10">
    <property type="entry name" value="Bira Bifunctional Protein, Domain 2"/>
    <property type="match status" value="1"/>
</dbReference>
<sequence>MPIDPRLSDPSVVRDTFINFFVEKKGATFIRSSPVVPHNDPTLLFINAGMNQFKPVFLGQLDKNHPFYGVKRATNTQKCIRAGGKHNDLEDVGKDTYHHTFFEMLGNWSFGDFFKPEQIPWAWELLTEVFGLDPARLYATYYGGDPKEPEVPADNEARDLWLKFLPPDHVIPFGMKENFWEMGDTGPCGPCSEIHYDNVGGRDASALVNMDDPTVIEIWNLVFMQYNRENDGSLTRLPHPCVDTGMGFERMCAALTGKTSNYDTEVFRPIFAAIQEQIPGLRSYTGKLTDDIDIGYRVVADHIRTLTVALSDGAVPSNEGRGYVLRRILRRAVRYGTEKLNAPAGFFNKLVPAVVDSLGEAFPEIAANQADVQALIADEEEQFARTLERGIKEFNSRASKTEGKVLSGRDAFELFTTFGFPCDLTQVMAQERACDSTVESINRNAIIGLSGMTVDVQGFEEEFEAFRQKSKESNNFTMGSNLQLFADQTNYLGNELKVPKTDETCKYAWDSAKGEGSQWSSQLCAIWDGKHWLDTIDIKSGYGHKTVGLVLSVTPFYAEQGGQISDVGTIVDPLSGARFDVQNTQKFGQYVLHIGTMDSAVDAAMKVGSDVRASVDYQRRALIAKNHTATHILNFALREVLGEKCDQRGSLVDPSRLRFDFAQNKPITNEQLKEIERICNQQIQKHLEVFANDVQLAKAKDIRGLRAVFGETYPDPVRVVSVGEEIDTLLKETQVDFGHEFSIEFCGGTHVGNSQEIFKFVITAEEGIAKGIRRIVAATGPQAAVEASIKTTDLMEELNSAKALKGEVLDHAIAQLRNKLNEEKEVSLTAKKDMLCLLDDLKTQQIKEEKKRAKEVQKQAAKIGEQLAESLENTEKKFLVTQCDELLADAKALQNAVDSIVKKLPELPVCVVSASSSKMAVLITVPKSMSKKVSAKEWLNVCLEACGGKGGGSPMKAQGQSQDPSKAAETVQAAKQWAYTHFETSGGVPNNFCNVNVLTRDTTETFRVHSRIELSEGSALLAGSLVDMGAFVMSSESPEPMDLDSQEPEKSALQLAYEEAKEVSAKGDKDKAITMFEKIIANLETDPSADAVKWAENSIYGMADCLVAKKDSQRLFGLQKELRPVLTLMAKAKTAKIVRTLIDKLAEIDGATDLQIKACEECIEWCREGKRSFLRHRVETRLADLELQIHQYNKALEILTGLVKEVKKIDDKLLLVEIHVIETKVHFALQNIPRAKASLTAAKTNANAIHCPPLMQAEMDLLSGVISCRENDYRTGYSYFYEAFEAFNLQHDRRRAEQSLKYMVLSRIMGDQPGEVFNILKGKAGLKYGEGRCFEGLEMVAKAHKQRSLHDFEHTMEEYKKELMDDDAVLKYHLTELNESLLEQNLLKIIEPFDRIEIQHVAELIDLPLARVQKKLSEMILDETLLGTLDQGIGVLVVYDELEVERVQKRKAEESTSMYDDALATIDACSNVVDSLYTKTTTMLFGNGGPKAKENEGKTKGACDFLHGGEPDLVLTDERPLAVGEYLKGRIRAFLRDPTLPALIELCRVPSGVSPSLWCVENIREFMVEFNRVIAEVQHECNEETCPRMSATDEWHFLCAAHRKPMDCCAIDYMVHTVDGSTNLILSSKNFPERTKVPQASLKFIPTLYRRLYRIFGHLFHHHRAVFFKVESQSRMCARFTQFVRMHGLLGPSSSGAESSRSGSPVESNLYLVPDAAIGLAPPIPAATTSPSSSTPPEVEPETQPAEVSPTREEEVSGGVEEEEASDTETVVRDG</sequence>
<dbReference type="GO" id="GO:0004813">
    <property type="term" value="F:alanine-tRNA ligase activity"/>
    <property type="evidence" value="ECO:0007669"/>
    <property type="project" value="UniProtKB-UniRule"/>
</dbReference>
<dbReference type="PANTHER" id="PTHR11777">
    <property type="entry name" value="ALANYL-TRNA SYNTHETASE"/>
    <property type="match status" value="1"/>
</dbReference>
<keyword evidence="14" id="KW-0496">Mitochondrion</keyword>
<protein>
    <recommendedName>
        <fullName evidence="14">Alanine--tRNA ligase</fullName>
        <ecNumber evidence="14">6.1.1.7</ecNumber>
    </recommendedName>
    <alternativeName>
        <fullName evidence="14">Alanyl-tRNA synthetase</fullName>
        <shortName evidence="14">AlaRS</shortName>
    </alternativeName>
</protein>